<evidence type="ECO:0000259" key="4">
    <source>
        <dbReference type="PROSITE" id="PS01124"/>
    </source>
</evidence>
<keyword evidence="3" id="KW-0804">Transcription</keyword>
<evidence type="ECO:0000256" key="3">
    <source>
        <dbReference type="ARBA" id="ARBA00023163"/>
    </source>
</evidence>
<organism evidence="5 6">
    <name type="scientific">Brevundimonas albigilva</name>
    <dbReference type="NCBI Taxonomy" id="1312364"/>
    <lineage>
        <taxon>Bacteria</taxon>
        <taxon>Pseudomonadati</taxon>
        <taxon>Pseudomonadota</taxon>
        <taxon>Alphaproteobacteria</taxon>
        <taxon>Caulobacterales</taxon>
        <taxon>Caulobacteraceae</taxon>
        <taxon>Brevundimonas</taxon>
    </lineage>
</organism>
<keyword evidence="1" id="KW-0805">Transcription regulation</keyword>
<dbReference type="PANTHER" id="PTHR46796:SF13">
    <property type="entry name" value="HTH-TYPE TRANSCRIPTIONAL ACTIVATOR RHAS"/>
    <property type="match status" value="1"/>
</dbReference>
<dbReference type="Pfam" id="PF12833">
    <property type="entry name" value="HTH_18"/>
    <property type="match status" value="1"/>
</dbReference>
<dbReference type="Proteomes" id="UP001055429">
    <property type="component" value="Chromosome"/>
</dbReference>
<reference evidence="5" key="1">
    <citation type="submission" date="2022-05" db="EMBL/GenBank/DDBJ databases">
        <title>Brevundimonas albigilva TT17 genome sequence.</title>
        <authorList>
            <person name="Lee K."/>
            <person name="Son H."/>
        </authorList>
    </citation>
    <scope>NUCLEOTIDE SEQUENCE</scope>
    <source>
        <strain evidence="5">TT17</strain>
    </source>
</reference>
<dbReference type="SMART" id="SM00342">
    <property type="entry name" value="HTH_ARAC"/>
    <property type="match status" value="1"/>
</dbReference>
<dbReference type="InterPro" id="IPR050204">
    <property type="entry name" value="AraC_XylS_family_regulators"/>
</dbReference>
<evidence type="ECO:0000256" key="1">
    <source>
        <dbReference type="ARBA" id="ARBA00023015"/>
    </source>
</evidence>
<keyword evidence="6" id="KW-1185">Reference proteome</keyword>
<gene>
    <name evidence="5" type="ORF">M8231_05750</name>
</gene>
<accession>A0ABY4SUV8</accession>
<dbReference type="PROSITE" id="PS01124">
    <property type="entry name" value="HTH_ARAC_FAMILY_2"/>
    <property type="match status" value="1"/>
</dbReference>
<dbReference type="PANTHER" id="PTHR46796">
    <property type="entry name" value="HTH-TYPE TRANSCRIPTIONAL ACTIVATOR RHAS-RELATED"/>
    <property type="match status" value="1"/>
</dbReference>
<evidence type="ECO:0000256" key="2">
    <source>
        <dbReference type="ARBA" id="ARBA00023125"/>
    </source>
</evidence>
<evidence type="ECO:0000313" key="5">
    <source>
        <dbReference type="EMBL" id="URI16480.1"/>
    </source>
</evidence>
<dbReference type="EMBL" id="CP097649">
    <property type="protein sequence ID" value="URI16480.1"/>
    <property type="molecule type" value="Genomic_DNA"/>
</dbReference>
<sequence>MIVQRRARPSIDCVTVVRGYSERRGEQTGPGVIFPLPGRPAQFLEVYLEQPYRVSVDGGSFATAPDAVLVGPSSRHTTRLWMQGPVSTFHIAFQPSGFHRLFGLNMSGLADRAAAAIDLDLPPLDDLVALIRARRSFEARVSSVETWLRRRLVDARSPDAMDRAARLLRRARGAPDVGWAAERAGVSNRHFQRLFVERVGLSPKLYCRSVRFEAVMDARDAEPRSSWTELAHRFGYFDQAHLLRDAHAFTGVSASRFQPQFQALSDPS</sequence>
<keyword evidence="2" id="KW-0238">DNA-binding</keyword>
<dbReference type="RefSeq" id="WP_250202433.1">
    <property type="nucleotide sequence ID" value="NZ_CP097649.1"/>
</dbReference>
<evidence type="ECO:0000313" key="6">
    <source>
        <dbReference type="Proteomes" id="UP001055429"/>
    </source>
</evidence>
<dbReference type="InterPro" id="IPR018060">
    <property type="entry name" value="HTH_AraC"/>
</dbReference>
<protein>
    <submittedName>
        <fullName evidence="5">Helix-turn-helix domain-containing protein</fullName>
    </submittedName>
</protein>
<name>A0ABY4SUV8_9CAUL</name>
<proteinExistence type="predicted"/>
<feature type="domain" description="HTH araC/xylS-type" evidence="4">
    <location>
        <begin position="181"/>
        <end position="260"/>
    </location>
</feature>
<dbReference type="Gene3D" id="1.10.10.60">
    <property type="entry name" value="Homeodomain-like"/>
    <property type="match status" value="1"/>
</dbReference>